<dbReference type="STRING" id="1121439.dsat_2499"/>
<keyword evidence="2" id="KW-0121">Carboxypeptidase</keyword>
<dbReference type="SUPFAM" id="SSF56601">
    <property type="entry name" value="beta-lactamase/transpeptidase-like"/>
    <property type="match status" value="1"/>
</dbReference>
<dbReference type="GO" id="GO:0071555">
    <property type="term" value="P:cell wall organization"/>
    <property type="evidence" value="ECO:0007669"/>
    <property type="project" value="TreeGrafter"/>
</dbReference>
<gene>
    <name evidence="5" type="ORF">dsat_2499</name>
</gene>
<evidence type="ECO:0000313" key="6">
    <source>
        <dbReference type="Proteomes" id="UP000014975"/>
    </source>
</evidence>
<protein>
    <submittedName>
        <fullName evidence="5">Penicillin-binding protein transpeptidase</fullName>
    </submittedName>
</protein>
<dbReference type="GO" id="GO:0008658">
    <property type="term" value="F:penicillin binding"/>
    <property type="evidence" value="ECO:0007669"/>
    <property type="project" value="InterPro"/>
</dbReference>
<dbReference type="EMBL" id="ATHI01000005">
    <property type="protein sequence ID" value="EPR35136.1"/>
    <property type="molecule type" value="Genomic_DNA"/>
</dbReference>
<proteinExistence type="predicted"/>
<dbReference type="Pfam" id="PF03717">
    <property type="entry name" value="PBP_dimer"/>
    <property type="match status" value="1"/>
</dbReference>
<dbReference type="OrthoDB" id="9789078at2"/>
<dbReference type="CDD" id="cd06576">
    <property type="entry name" value="PASTA_Pbp2x-like_1"/>
    <property type="match status" value="1"/>
</dbReference>
<dbReference type="PANTHER" id="PTHR30627:SF1">
    <property type="entry name" value="PEPTIDOGLYCAN D,D-TRANSPEPTIDASE FTSI"/>
    <property type="match status" value="1"/>
</dbReference>
<dbReference type="GO" id="GO:0004180">
    <property type="term" value="F:carboxypeptidase activity"/>
    <property type="evidence" value="ECO:0007669"/>
    <property type="project" value="UniProtKB-KW"/>
</dbReference>
<dbReference type="eggNOG" id="COG0768">
    <property type="taxonomic scope" value="Bacteria"/>
</dbReference>
<dbReference type="SUPFAM" id="SSF56519">
    <property type="entry name" value="Penicillin binding protein dimerisation domain"/>
    <property type="match status" value="1"/>
</dbReference>
<accession>S7TEM1</accession>
<dbReference type="PROSITE" id="PS51178">
    <property type="entry name" value="PASTA"/>
    <property type="match status" value="1"/>
</dbReference>
<feature type="domain" description="PASTA" evidence="4">
    <location>
        <begin position="596"/>
        <end position="657"/>
    </location>
</feature>
<dbReference type="InterPro" id="IPR005311">
    <property type="entry name" value="PBP_dimer"/>
</dbReference>
<dbReference type="SMART" id="SM00740">
    <property type="entry name" value="PASTA"/>
    <property type="match status" value="1"/>
</dbReference>
<dbReference type="InterPro" id="IPR012338">
    <property type="entry name" value="Beta-lactam/transpept-like"/>
</dbReference>
<evidence type="ECO:0000259" key="4">
    <source>
        <dbReference type="PROSITE" id="PS51178"/>
    </source>
</evidence>
<dbReference type="InterPro" id="IPR005543">
    <property type="entry name" value="PASTA_dom"/>
</dbReference>
<evidence type="ECO:0000313" key="5">
    <source>
        <dbReference type="EMBL" id="EPR35136.1"/>
    </source>
</evidence>
<dbReference type="GO" id="GO:0005886">
    <property type="term" value="C:plasma membrane"/>
    <property type="evidence" value="ECO:0007669"/>
    <property type="project" value="TreeGrafter"/>
</dbReference>
<dbReference type="Proteomes" id="UP000014975">
    <property type="component" value="Unassembled WGS sequence"/>
</dbReference>
<dbReference type="Pfam" id="PF03793">
    <property type="entry name" value="PASTA"/>
    <property type="match status" value="1"/>
</dbReference>
<name>S7TEM1_9BACT</name>
<keyword evidence="2" id="KW-0378">Hydrolase</keyword>
<keyword evidence="3" id="KW-0472">Membrane</keyword>
<reference evidence="5 6" key="1">
    <citation type="journal article" date="2013" name="Genome Announc.">
        <title>Draft genome sequences for three mercury-methylating, sulfate-reducing bacteria.</title>
        <authorList>
            <person name="Brown S.D."/>
            <person name="Hurt R.A.Jr."/>
            <person name="Gilmour C.C."/>
            <person name="Elias D.A."/>
        </authorList>
    </citation>
    <scope>NUCLEOTIDE SEQUENCE [LARGE SCALE GENOMIC DNA]</scope>
    <source>
        <strain evidence="5 6">DSM 16529</strain>
    </source>
</reference>
<comment type="caution">
    <text evidence="5">The sequence shown here is derived from an EMBL/GenBank/DDBJ whole genome shotgun (WGS) entry which is preliminary data.</text>
</comment>
<dbReference type="PATRIC" id="fig|1121439.3.peg.896"/>
<dbReference type="AlphaFoldDB" id="S7TEM1"/>
<evidence type="ECO:0000256" key="3">
    <source>
        <dbReference type="ARBA" id="ARBA00023136"/>
    </source>
</evidence>
<dbReference type="PANTHER" id="PTHR30627">
    <property type="entry name" value="PEPTIDOGLYCAN D,D-TRANSPEPTIDASE"/>
    <property type="match status" value="1"/>
</dbReference>
<evidence type="ECO:0000256" key="1">
    <source>
        <dbReference type="ARBA" id="ARBA00004370"/>
    </source>
</evidence>
<dbReference type="Gene3D" id="3.30.450.330">
    <property type="match status" value="1"/>
</dbReference>
<evidence type="ECO:0000256" key="2">
    <source>
        <dbReference type="ARBA" id="ARBA00022645"/>
    </source>
</evidence>
<dbReference type="Gene3D" id="3.40.710.10">
    <property type="entry name" value="DD-peptidase/beta-lactamase superfamily"/>
    <property type="match status" value="1"/>
</dbReference>
<dbReference type="RefSeq" id="WP_020886385.1">
    <property type="nucleotide sequence ID" value="NZ_ATHI01000005.1"/>
</dbReference>
<keyword evidence="2" id="KW-0645">Protease</keyword>
<keyword evidence="6" id="KW-1185">Reference proteome</keyword>
<dbReference type="SUPFAM" id="SSF54184">
    <property type="entry name" value="Penicillin-binding protein 2x (pbp-2x), c-terminal domain"/>
    <property type="match status" value="1"/>
</dbReference>
<organism evidence="5 6">
    <name type="scientific">Alkalidesulfovibrio alkalitolerans DSM 16529</name>
    <dbReference type="NCBI Taxonomy" id="1121439"/>
    <lineage>
        <taxon>Bacteria</taxon>
        <taxon>Pseudomonadati</taxon>
        <taxon>Thermodesulfobacteriota</taxon>
        <taxon>Desulfovibrionia</taxon>
        <taxon>Desulfovibrionales</taxon>
        <taxon>Desulfovibrionaceae</taxon>
        <taxon>Alkalidesulfovibrio</taxon>
    </lineage>
</organism>
<dbReference type="InterPro" id="IPR036138">
    <property type="entry name" value="PBP_dimer_sf"/>
</dbReference>
<sequence length="661" mass="72491">MSMRNPRKKPAPVAKTARPGSGRWRIVVVAVLFGLTWVALWARAGQVQLVQGEELAEKARRQHVMGSFERGERGDILDRNGRSLARSVRFNSVYVRPGEVENLDAMIRHLAEVLRQPVGELRQKLVRSRDFVWVARQIDDRAAAVLAERKFKGVYLTPEFGRLYPNNHLAGQVLGFAGVDDNGLEGVERSMDSVLAGGRADFLVQRDASGNRLYLDDQGREVNIRGRDVVLTLDAHIQDLAETALARSVEHFNGRAGVCVVVDVASGEILALAHYPFFNPNVYRRQNADLWRNRAAMDIFEPGSTFKPFLVAAALQEKKITPQSRYYCENGRWKLGRHTIRDDIHAYEWLTVDEIMRYSSNIGSAKIGLELGAKRYASYLSRLGFGERPGLALPGASKGLMRAPEKWREMDIAAISFGQGIGVTVLQMARAFLCLANDGVTRELKLVKSPIVSESEPGERVFDEDVARAVRRMMVDVVHKDGTGVRARIDGLVVGGKTGTAQKPLPEGGYGRNYISSFVGFYPGDKPKYLIMALVDDPSRAFYGSTVALPVVHDVALGALAYACELPGQDNAPVELAALAVPSNEVSARVVREAQPVPEGKVPDLRGLPLRKAVEILVRQGVVPLVEGNGAVVAGQSPTPGTAWPKAAQPFTLRLKGHAES</sequence>
<dbReference type="Pfam" id="PF00905">
    <property type="entry name" value="Transpeptidase"/>
    <property type="match status" value="1"/>
</dbReference>
<dbReference type="InterPro" id="IPR050515">
    <property type="entry name" value="Beta-lactam/transpept"/>
</dbReference>
<dbReference type="InterPro" id="IPR001460">
    <property type="entry name" value="PCN-bd_Tpept"/>
</dbReference>
<comment type="subcellular location">
    <subcellularLocation>
        <location evidence="1">Membrane</location>
    </subcellularLocation>
</comment>
<dbReference type="Gene3D" id="3.90.1310.10">
    <property type="entry name" value="Penicillin-binding protein 2a (Domain 2)"/>
    <property type="match status" value="1"/>
</dbReference>